<accession>A0ABM8I6L7</accession>
<sequence length="294" mass="34341">MQENIKYCHVPIFDDKSFIYDYVHIVCDEQITFHQHAEWELSYVITGSGTRIMGDFMESFSKGEVVLIPPNIPHCWSFDKNIHDDEGKIENITIIFPDSLFDKCASVFPETKRYISYINQHKKAIKFECDTLHTLQEIMTKMSFQNDMEQLSSLIKLFVVISSSNDTSVVGFCNKQDCNTVRFQEVYRFIANNYQHNISLDDIANYVHMNRSSFCSFLKRTIGKSFITILNEYRIESSCLMLRETTMPITDVCYAVGFNDVPYFYRTFKKLKGETPKDYRRTNNLQSCTVLSTN</sequence>
<gene>
    <name evidence="5" type="ORF">BSYN_00300</name>
</gene>
<evidence type="ECO:0000256" key="2">
    <source>
        <dbReference type="ARBA" id="ARBA00023125"/>
    </source>
</evidence>
<dbReference type="PROSITE" id="PS01124">
    <property type="entry name" value="HTH_ARAC_FAMILY_2"/>
    <property type="match status" value="1"/>
</dbReference>
<dbReference type="SUPFAM" id="SSF51182">
    <property type="entry name" value="RmlC-like cupins"/>
    <property type="match status" value="1"/>
</dbReference>
<evidence type="ECO:0000259" key="4">
    <source>
        <dbReference type="PROSITE" id="PS01124"/>
    </source>
</evidence>
<dbReference type="SMART" id="SM00342">
    <property type="entry name" value="HTH_ARAC"/>
    <property type="match status" value="1"/>
</dbReference>
<dbReference type="InterPro" id="IPR018062">
    <property type="entry name" value="HTH_AraC-typ_CS"/>
</dbReference>
<dbReference type="Proteomes" id="UP001496674">
    <property type="component" value="Chromosome"/>
</dbReference>
<dbReference type="PRINTS" id="PR00032">
    <property type="entry name" value="HTHARAC"/>
</dbReference>
<dbReference type="SUPFAM" id="SSF46689">
    <property type="entry name" value="Homeodomain-like"/>
    <property type="match status" value="2"/>
</dbReference>
<evidence type="ECO:0000256" key="1">
    <source>
        <dbReference type="ARBA" id="ARBA00023015"/>
    </source>
</evidence>
<reference evidence="5 6" key="1">
    <citation type="submission" date="2023-04" db="EMBL/GenBank/DDBJ databases">
        <title>Draft genome sequence of acteroides sedimenti strain YN3PY1.</title>
        <authorList>
            <person name="Yoshida N."/>
        </authorList>
    </citation>
    <scope>NUCLEOTIDE SEQUENCE [LARGE SCALE GENOMIC DNA]</scope>
    <source>
        <strain evidence="5 6">YN3PY1</strain>
    </source>
</reference>
<dbReference type="InterPro" id="IPR011051">
    <property type="entry name" value="RmlC_Cupin_sf"/>
</dbReference>
<dbReference type="InterPro" id="IPR014710">
    <property type="entry name" value="RmlC-like_jellyroll"/>
</dbReference>
<name>A0ABM8I6L7_9BACE</name>
<proteinExistence type="predicted"/>
<keyword evidence="3" id="KW-0804">Transcription</keyword>
<evidence type="ECO:0000256" key="3">
    <source>
        <dbReference type="ARBA" id="ARBA00023163"/>
    </source>
</evidence>
<dbReference type="EMBL" id="AP028055">
    <property type="protein sequence ID" value="BEG97765.1"/>
    <property type="molecule type" value="Genomic_DNA"/>
</dbReference>
<keyword evidence="1" id="KW-0805">Transcription regulation</keyword>
<dbReference type="PANTHER" id="PTHR43280">
    <property type="entry name" value="ARAC-FAMILY TRANSCRIPTIONAL REGULATOR"/>
    <property type="match status" value="1"/>
</dbReference>
<dbReference type="PANTHER" id="PTHR43280:SF27">
    <property type="entry name" value="TRANSCRIPTIONAL REGULATOR MTLR"/>
    <property type="match status" value="1"/>
</dbReference>
<dbReference type="RefSeq" id="WP_353332118.1">
    <property type="nucleotide sequence ID" value="NZ_AP028055.1"/>
</dbReference>
<keyword evidence="6" id="KW-1185">Reference proteome</keyword>
<evidence type="ECO:0000313" key="6">
    <source>
        <dbReference type="Proteomes" id="UP001496674"/>
    </source>
</evidence>
<feature type="domain" description="HTH araC/xylS-type" evidence="4">
    <location>
        <begin position="184"/>
        <end position="282"/>
    </location>
</feature>
<dbReference type="InterPro" id="IPR009057">
    <property type="entry name" value="Homeodomain-like_sf"/>
</dbReference>
<dbReference type="Pfam" id="PF12833">
    <property type="entry name" value="HTH_18"/>
    <property type="match status" value="1"/>
</dbReference>
<dbReference type="Gene3D" id="2.60.120.10">
    <property type="entry name" value="Jelly Rolls"/>
    <property type="match status" value="1"/>
</dbReference>
<dbReference type="InterPro" id="IPR020449">
    <property type="entry name" value="Tscrpt_reg_AraC-type_HTH"/>
</dbReference>
<organism evidence="5 6">
    <name type="scientific">Bacteroides sedimenti</name>
    <dbReference type="NCBI Taxonomy" id="2136147"/>
    <lineage>
        <taxon>Bacteria</taxon>
        <taxon>Pseudomonadati</taxon>
        <taxon>Bacteroidota</taxon>
        <taxon>Bacteroidia</taxon>
        <taxon>Bacteroidales</taxon>
        <taxon>Bacteroidaceae</taxon>
        <taxon>Bacteroides</taxon>
    </lineage>
</organism>
<dbReference type="InterPro" id="IPR013096">
    <property type="entry name" value="Cupin_2"/>
</dbReference>
<evidence type="ECO:0000313" key="5">
    <source>
        <dbReference type="EMBL" id="BEG97765.1"/>
    </source>
</evidence>
<dbReference type="InterPro" id="IPR018060">
    <property type="entry name" value="HTH_AraC"/>
</dbReference>
<dbReference type="Gene3D" id="1.10.10.60">
    <property type="entry name" value="Homeodomain-like"/>
    <property type="match status" value="2"/>
</dbReference>
<keyword evidence="2" id="KW-0238">DNA-binding</keyword>
<dbReference type="Pfam" id="PF07883">
    <property type="entry name" value="Cupin_2"/>
    <property type="match status" value="1"/>
</dbReference>
<dbReference type="PROSITE" id="PS00041">
    <property type="entry name" value="HTH_ARAC_FAMILY_1"/>
    <property type="match status" value="1"/>
</dbReference>
<protein>
    <submittedName>
        <fullName evidence="5">AraC family transcriptional regulator</fullName>
    </submittedName>
</protein>